<evidence type="ECO:0000313" key="5">
    <source>
        <dbReference type="Proteomes" id="UP000242188"/>
    </source>
</evidence>
<dbReference type="Gene3D" id="3.90.1750.10">
    <property type="entry name" value="Hect, E3 ligase catalytic domains"/>
    <property type="match status" value="1"/>
</dbReference>
<proteinExistence type="predicted"/>
<reference evidence="4 5" key="1">
    <citation type="journal article" date="2017" name="Nat. Ecol. Evol.">
        <title>Scallop genome provides insights into evolution of bilaterian karyotype and development.</title>
        <authorList>
            <person name="Wang S."/>
            <person name="Zhang J."/>
            <person name="Jiao W."/>
            <person name="Li J."/>
            <person name="Xun X."/>
            <person name="Sun Y."/>
            <person name="Guo X."/>
            <person name="Huan P."/>
            <person name="Dong B."/>
            <person name="Zhang L."/>
            <person name="Hu X."/>
            <person name="Sun X."/>
            <person name="Wang J."/>
            <person name="Zhao C."/>
            <person name="Wang Y."/>
            <person name="Wang D."/>
            <person name="Huang X."/>
            <person name="Wang R."/>
            <person name="Lv J."/>
            <person name="Li Y."/>
            <person name="Zhang Z."/>
            <person name="Liu B."/>
            <person name="Lu W."/>
            <person name="Hui Y."/>
            <person name="Liang J."/>
            <person name="Zhou Z."/>
            <person name="Hou R."/>
            <person name="Li X."/>
            <person name="Liu Y."/>
            <person name="Li H."/>
            <person name="Ning X."/>
            <person name="Lin Y."/>
            <person name="Zhao L."/>
            <person name="Xing Q."/>
            <person name="Dou J."/>
            <person name="Li Y."/>
            <person name="Mao J."/>
            <person name="Guo H."/>
            <person name="Dou H."/>
            <person name="Li T."/>
            <person name="Mu C."/>
            <person name="Jiang W."/>
            <person name="Fu Q."/>
            <person name="Fu X."/>
            <person name="Miao Y."/>
            <person name="Liu J."/>
            <person name="Yu Q."/>
            <person name="Li R."/>
            <person name="Liao H."/>
            <person name="Li X."/>
            <person name="Kong Y."/>
            <person name="Jiang Z."/>
            <person name="Chourrout D."/>
            <person name="Li R."/>
            <person name="Bao Z."/>
        </authorList>
    </citation>
    <scope>NUCLEOTIDE SEQUENCE [LARGE SCALE GENOMIC DNA]</scope>
    <source>
        <strain evidence="4 5">PY_sf001</strain>
    </source>
</reference>
<keyword evidence="5" id="KW-1185">Reference proteome</keyword>
<comment type="caution">
    <text evidence="2">Lacks conserved residue(s) required for the propagation of feature annotation.</text>
</comment>
<evidence type="ECO:0000313" key="4">
    <source>
        <dbReference type="EMBL" id="OWF54981.1"/>
    </source>
</evidence>
<gene>
    <name evidence="4" type="ORF">KP79_PYT17993</name>
</gene>
<dbReference type="STRING" id="6573.A0A210R247"/>
<accession>A0A210R247</accession>
<feature type="domain" description="HECT" evidence="3">
    <location>
        <begin position="103"/>
        <end position="131"/>
    </location>
</feature>
<organism evidence="4 5">
    <name type="scientific">Mizuhopecten yessoensis</name>
    <name type="common">Japanese scallop</name>
    <name type="synonym">Patinopecten yessoensis</name>
    <dbReference type="NCBI Taxonomy" id="6573"/>
    <lineage>
        <taxon>Eukaryota</taxon>
        <taxon>Metazoa</taxon>
        <taxon>Spiralia</taxon>
        <taxon>Lophotrochozoa</taxon>
        <taxon>Mollusca</taxon>
        <taxon>Bivalvia</taxon>
        <taxon>Autobranchia</taxon>
        <taxon>Pteriomorphia</taxon>
        <taxon>Pectinida</taxon>
        <taxon>Pectinoidea</taxon>
        <taxon>Pectinidae</taxon>
        <taxon>Mizuhopecten</taxon>
    </lineage>
</organism>
<dbReference type="Proteomes" id="UP000242188">
    <property type="component" value="Unassembled WGS sequence"/>
</dbReference>
<comment type="caution">
    <text evidence="4">The sequence shown here is derived from an EMBL/GenBank/DDBJ whole genome shotgun (WGS) entry which is preliminary data.</text>
</comment>
<dbReference type="OrthoDB" id="6157278at2759"/>
<evidence type="ECO:0000256" key="2">
    <source>
        <dbReference type="PROSITE-ProRule" id="PRU00104"/>
    </source>
</evidence>
<evidence type="ECO:0000256" key="1">
    <source>
        <dbReference type="ARBA" id="ARBA00022786"/>
    </source>
</evidence>
<dbReference type="SUPFAM" id="SSF56204">
    <property type="entry name" value="Hect, E3 ligase catalytic domain"/>
    <property type="match status" value="1"/>
</dbReference>
<name>A0A210R247_MIZYE</name>
<dbReference type="EMBL" id="NEDP02000796">
    <property type="protein sequence ID" value="OWF54981.1"/>
    <property type="molecule type" value="Genomic_DNA"/>
</dbReference>
<keyword evidence="1 2" id="KW-0833">Ubl conjugation pathway</keyword>
<dbReference type="AlphaFoldDB" id="A0A210R247"/>
<dbReference type="InterPro" id="IPR035983">
    <property type="entry name" value="Hect_E3_ubiquitin_ligase"/>
</dbReference>
<evidence type="ECO:0000259" key="3">
    <source>
        <dbReference type="PROSITE" id="PS50237"/>
    </source>
</evidence>
<dbReference type="InterPro" id="IPR000569">
    <property type="entry name" value="HECT_dom"/>
</dbReference>
<sequence>METPVFFLMSKANDDFIPTTSEKNRLQRCGFAIKCRQCYPKRRTTSCKTSSNSRATHWVTASTITGTGRGSFHSLARLDAVFSDTQQVTVRRDHVFGDLMDLDPGVLQHRLGDTFAGESGEDAGGLTKDLFSTFWEQACSRLFTSEDVLVPHLPPHRFSQASSIYPVLGRILCHGLALTKGFPLQICRTVLISTALGQIAEDKKIILEDFLLFVSEHERALTRFSMSVMPTQDNFRRHIENLAACELTGKPLFLCQLMGSGIPEIYKDVFFHQVTQGDLVSLCERLTPTPSRVIGLLKTENDLLRPEEERAFPHL</sequence>
<protein>
    <recommendedName>
        <fullName evidence="3">HECT domain-containing protein</fullName>
    </recommendedName>
</protein>
<dbReference type="PROSITE" id="PS50237">
    <property type="entry name" value="HECT"/>
    <property type="match status" value="1"/>
</dbReference>
<dbReference type="GO" id="GO:0004842">
    <property type="term" value="F:ubiquitin-protein transferase activity"/>
    <property type="evidence" value="ECO:0007669"/>
    <property type="project" value="InterPro"/>
</dbReference>